<protein>
    <submittedName>
        <fullName evidence="1">Spore protease YyaC</fullName>
    </submittedName>
</protein>
<comment type="caution">
    <text evidence="1">The sequence shown here is derived from an EMBL/GenBank/DDBJ whole genome shotgun (WGS) entry which is preliminary data.</text>
</comment>
<keyword evidence="1" id="KW-0378">Hydrolase</keyword>
<sequence>MNEAIPPSQYTHTSCRSHLEDHMTPHRLARTLASKYPVDRPIVYVCIGTDRSTGDSLGPLTGSLLEKRKLPFFELHGTLKDPVHALNLAETAEKIRMEYEDAFVVAIDACLGQFRNIGYIEVGEGPIFPGAGVQKQLPPVGDMHITGIVNAGGFMEHAMLQNTRLYLVNEMASKITDAIHFSNILFRKKLATSHTLHIGEQLSQ</sequence>
<organism evidence="1 2">
    <name type="scientific">Jeotgalibacillus salarius</name>
    <dbReference type="NCBI Taxonomy" id="546023"/>
    <lineage>
        <taxon>Bacteria</taxon>
        <taxon>Bacillati</taxon>
        <taxon>Bacillota</taxon>
        <taxon>Bacilli</taxon>
        <taxon>Bacillales</taxon>
        <taxon>Caryophanaceae</taxon>
        <taxon>Jeotgalibacillus</taxon>
    </lineage>
</organism>
<dbReference type="EMBL" id="SORX01000004">
    <property type="protein sequence ID" value="TFE01444.1"/>
    <property type="molecule type" value="Genomic_DNA"/>
</dbReference>
<dbReference type="OrthoDB" id="9815953at2"/>
<evidence type="ECO:0000313" key="1">
    <source>
        <dbReference type="EMBL" id="TFE01444.1"/>
    </source>
</evidence>
<keyword evidence="2" id="KW-1185">Reference proteome</keyword>
<reference evidence="1 2" key="1">
    <citation type="submission" date="2019-03" db="EMBL/GenBank/DDBJ databases">
        <authorList>
            <person name="Yang Y."/>
        </authorList>
    </citation>
    <scope>NUCLEOTIDE SEQUENCE [LARGE SCALE GENOMIC DNA]</scope>
    <source>
        <strain evidence="1 2">ASL-1</strain>
    </source>
</reference>
<accession>A0A4Y8LF47</accession>
<name>A0A4Y8LF47_9BACL</name>
<dbReference type="Pfam" id="PF06866">
    <property type="entry name" value="DUF1256"/>
    <property type="match status" value="1"/>
</dbReference>
<evidence type="ECO:0000313" key="2">
    <source>
        <dbReference type="Proteomes" id="UP000297776"/>
    </source>
</evidence>
<keyword evidence="1" id="KW-0645">Protease</keyword>
<dbReference type="GO" id="GO:0006508">
    <property type="term" value="P:proteolysis"/>
    <property type="evidence" value="ECO:0007669"/>
    <property type="project" value="UniProtKB-KW"/>
</dbReference>
<dbReference type="NCBIfam" id="TIGR02841">
    <property type="entry name" value="spore_YyaC"/>
    <property type="match status" value="1"/>
</dbReference>
<dbReference type="RefSeq" id="WP_134381164.1">
    <property type="nucleotide sequence ID" value="NZ_SORX01000004.1"/>
</dbReference>
<dbReference type="GO" id="GO:0008233">
    <property type="term" value="F:peptidase activity"/>
    <property type="evidence" value="ECO:0007669"/>
    <property type="project" value="UniProtKB-KW"/>
</dbReference>
<dbReference type="AlphaFoldDB" id="A0A4Y8LF47"/>
<dbReference type="SUPFAM" id="SSF53163">
    <property type="entry name" value="HybD-like"/>
    <property type="match status" value="1"/>
</dbReference>
<dbReference type="InterPro" id="IPR009665">
    <property type="entry name" value="YyaC"/>
</dbReference>
<dbReference type="InterPro" id="IPR023430">
    <property type="entry name" value="Pept_HybD-like_dom_sf"/>
</dbReference>
<dbReference type="Proteomes" id="UP000297776">
    <property type="component" value="Unassembled WGS sequence"/>
</dbReference>
<proteinExistence type="predicted"/>
<gene>
    <name evidence="1" type="primary">yyaC</name>
    <name evidence="1" type="ORF">E2626_07650</name>
</gene>